<sequence>MKIDKTILFVILCFSSVNKVTGQTLSTSRIEPVGFISYISGSVNEPITEYVDGYVKNRGEGRLIFPVGDNGKLRPFAADGLGVIGSYFAANPSIAVTSDTNGGDYIPLPSGAPFNINSMGMEVARVSAQEYWDINGDSNSKITLSWDSESDIAGLLAGEDLSKLLIVGWDGGKWIKVQSVIDPVSILGNSSSVSSGSLTSVIPIVPSSYNVYTFGVARGALPVNLINFKGLAIESKVQLNWETSAEKGSDYFEIQRSGDKGGWVTLDKVIAARNSNITHSYYYLDTKPLYGQNLYRLKMVDQDQSYAYSNIIQVRFDESNGERTVLFPNPATSKIYVKSRSSDISGVKLLSLTGTLYYSGLLPSDGLDVETIPRGQYIFVVFYKDQASSTHKVSIR</sequence>
<proteinExistence type="predicted"/>
<dbReference type="Proteomes" id="UP000256373">
    <property type="component" value="Unassembled WGS sequence"/>
</dbReference>
<keyword evidence="2" id="KW-1185">Reference proteome</keyword>
<organism evidence="1 2">
    <name type="scientific">Dyadobacter luteus</name>
    <dbReference type="NCBI Taxonomy" id="2259619"/>
    <lineage>
        <taxon>Bacteria</taxon>
        <taxon>Pseudomonadati</taxon>
        <taxon>Bacteroidota</taxon>
        <taxon>Cytophagia</taxon>
        <taxon>Cytophagales</taxon>
        <taxon>Spirosomataceae</taxon>
        <taxon>Dyadobacter</taxon>
    </lineage>
</organism>
<comment type="caution">
    <text evidence="1">The sequence shown here is derived from an EMBL/GenBank/DDBJ whole genome shotgun (WGS) entry which is preliminary data.</text>
</comment>
<reference evidence="1 2" key="1">
    <citation type="submission" date="2018-07" db="EMBL/GenBank/DDBJ databases">
        <title>Dyadobacter roseus sp. nov., isolated from rose rhizosphere soil.</title>
        <authorList>
            <person name="Chen L."/>
        </authorList>
    </citation>
    <scope>NUCLEOTIDE SEQUENCE [LARGE SCALE GENOMIC DNA]</scope>
    <source>
        <strain evidence="1 2">RS19</strain>
    </source>
</reference>
<dbReference type="AlphaFoldDB" id="A0A3D8YDH4"/>
<protein>
    <recommendedName>
        <fullName evidence="3">Secretion system C-terminal sorting domain-containing protein</fullName>
    </recommendedName>
</protein>
<evidence type="ECO:0000313" key="2">
    <source>
        <dbReference type="Proteomes" id="UP000256373"/>
    </source>
</evidence>
<accession>A0A3D8YDH4</accession>
<dbReference type="OrthoDB" id="863479at2"/>
<dbReference type="EMBL" id="QNUL01000005">
    <property type="protein sequence ID" value="REA62492.1"/>
    <property type="molecule type" value="Genomic_DNA"/>
</dbReference>
<evidence type="ECO:0008006" key="3">
    <source>
        <dbReference type="Google" id="ProtNLM"/>
    </source>
</evidence>
<name>A0A3D8YDH4_9BACT</name>
<gene>
    <name evidence="1" type="ORF">DSL64_09595</name>
</gene>
<evidence type="ECO:0000313" key="1">
    <source>
        <dbReference type="EMBL" id="REA62492.1"/>
    </source>
</evidence>
<dbReference type="RefSeq" id="WP_115830523.1">
    <property type="nucleotide sequence ID" value="NZ_QNUL01000005.1"/>
</dbReference>